<sequence length="301" mass="34102">MNVSEKKLHMKLRRMRSLLKFEPFIDVHHKSFLDFLQDPSRSGQYHVSKQGGQKRYLELIVDCVVRHVSVVIKQPNDHEKCRSSPEFKSIVEGYPPKVVLPVEDWQEMLKPLLDLQDKLLHTLKPQPCRVTQVMRDLLLHLEILQRTSHPVAAIQAPYSNMNKPAMECNPTLVTENIPENDLDGCLSALLSCFQKTNSVLAVDSVMIQRMSSLLAFDHAETAARVRSVTDAQKLVDLINLLINDETFLSQCGRDAACKAALLVSEIYSRVSLLPRSGFLSGPTQQCDWLLEMKTLDDLQAS</sequence>
<evidence type="ECO:0000313" key="2">
    <source>
        <dbReference type="Proteomes" id="UP000054549"/>
    </source>
</evidence>
<dbReference type="InParanoid" id="A0A0C2TET7"/>
<dbReference type="Proteomes" id="UP000054549">
    <property type="component" value="Unassembled WGS sequence"/>
</dbReference>
<organism evidence="1 2">
    <name type="scientific">Amanita muscaria (strain Koide BX008)</name>
    <dbReference type="NCBI Taxonomy" id="946122"/>
    <lineage>
        <taxon>Eukaryota</taxon>
        <taxon>Fungi</taxon>
        <taxon>Dikarya</taxon>
        <taxon>Basidiomycota</taxon>
        <taxon>Agaricomycotina</taxon>
        <taxon>Agaricomycetes</taxon>
        <taxon>Agaricomycetidae</taxon>
        <taxon>Agaricales</taxon>
        <taxon>Pluteineae</taxon>
        <taxon>Amanitaceae</taxon>
        <taxon>Amanita</taxon>
    </lineage>
</organism>
<dbReference type="HOGENOM" id="CLU_065384_0_0_1"/>
<accession>A0A0C2TET7</accession>
<evidence type="ECO:0000313" key="1">
    <source>
        <dbReference type="EMBL" id="KIL65364.1"/>
    </source>
</evidence>
<keyword evidence="2" id="KW-1185">Reference proteome</keyword>
<name>A0A0C2TET7_AMAMK</name>
<protein>
    <submittedName>
        <fullName evidence="1">Uncharacterized protein</fullName>
    </submittedName>
</protein>
<dbReference type="AlphaFoldDB" id="A0A0C2TET7"/>
<dbReference type="EMBL" id="KN818242">
    <property type="protein sequence ID" value="KIL65364.1"/>
    <property type="molecule type" value="Genomic_DNA"/>
</dbReference>
<reference evidence="1 2" key="1">
    <citation type="submission" date="2014-04" db="EMBL/GenBank/DDBJ databases">
        <title>Evolutionary Origins and Diversification of the Mycorrhizal Mutualists.</title>
        <authorList>
            <consortium name="DOE Joint Genome Institute"/>
            <consortium name="Mycorrhizal Genomics Consortium"/>
            <person name="Kohler A."/>
            <person name="Kuo A."/>
            <person name="Nagy L.G."/>
            <person name="Floudas D."/>
            <person name="Copeland A."/>
            <person name="Barry K.W."/>
            <person name="Cichocki N."/>
            <person name="Veneault-Fourrey C."/>
            <person name="LaButti K."/>
            <person name="Lindquist E.A."/>
            <person name="Lipzen A."/>
            <person name="Lundell T."/>
            <person name="Morin E."/>
            <person name="Murat C."/>
            <person name="Riley R."/>
            <person name="Ohm R."/>
            <person name="Sun H."/>
            <person name="Tunlid A."/>
            <person name="Henrissat B."/>
            <person name="Grigoriev I.V."/>
            <person name="Hibbett D.S."/>
            <person name="Martin F."/>
        </authorList>
    </citation>
    <scope>NUCLEOTIDE SEQUENCE [LARGE SCALE GENOMIC DNA]</scope>
    <source>
        <strain evidence="1 2">Koide BX008</strain>
    </source>
</reference>
<proteinExistence type="predicted"/>
<gene>
    <name evidence="1" type="ORF">M378DRAFT_10767</name>
</gene>